<proteinExistence type="predicted"/>
<dbReference type="AlphaFoldDB" id="A0A6J4HK50"/>
<feature type="region of interest" description="Disordered" evidence="1">
    <location>
        <begin position="1"/>
        <end position="47"/>
    </location>
</feature>
<name>A0A6J4HK50_9PROT</name>
<protein>
    <submittedName>
        <fullName evidence="2">Uncharacterized protein</fullName>
    </submittedName>
</protein>
<feature type="compositionally biased region" description="Basic residues" evidence="1">
    <location>
        <begin position="8"/>
        <end position="17"/>
    </location>
</feature>
<gene>
    <name evidence="2" type="ORF">AVDCRST_MAG04-912</name>
</gene>
<feature type="non-terminal residue" evidence="2">
    <location>
        <position position="47"/>
    </location>
</feature>
<organism evidence="2">
    <name type="scientific">uncultured Acetobacteraceae bacterium</name>
    <dbReference type="NCBI Taxonomy" id="169975"/>
    <lineage>
        <taxon>Bacteria</taxon>
        <taxon>Pseudomonadati</taxon>
        <taxon>Pseudomonadota</taxon>
        <taxon>Alphaproteobacteria</taxon>
        <taxon>Acetobacterales</taxon>
        <taxon>Acetobacteraceae</taxon>
        <taxon>environmental samples</taxon>
    </lineage>
</organism>
<accession>A0A6J4HK50</accession>
<evidence type="ECO:0000313" key="2">
    <source>
        <dbReference type="EMBL" id="CAA9226844.1"/>
    </source>
</evidence>
<reference evidence="2" key="1">
    <citation type="submission" date="2020-02" db="EMBL/GenBank/DDBJ databases">
        <authorList>
            <person name="Meier V. D."/>
        </authorList>
    </citation>
    <scope>NUCLEOTIDE SEQUENCE</scope>
    <source>
        <strain evidence="2">AVDCRST_MAG04</strain>
    </source>
</reference>
<feature type="non-terminal residue" evidence="2">
    <location>
        <position position="1"/>
    </location>
</feature>
<sequence length="47" mass="5248">DVRGTGRAGRRRRRHSADRRLDVRSAALPARDGRGPTGAAGQRRRRL</sequence>
<dbReference type="EMBL" id="CADCTL010000070">
    <property type="protein sequence ID" value="CAA9226844.1"/>
    <property type="molecule type" value="Genomic_DNA"/>
</dbReference>
<evidence type="ECO:0000256" key="1">
    <source>
        <dbReference type="SAM" id="MobiDB-lite"/>
    </source>
</evidence>